<dbReference type="Proteomes" id="UP000286097">
    <property type="component" value="Unassembled WGS sequence"/>
</dbReference>
<feature type="compositionally biased region" description="Basic residues" evidence="1">
    <location>
        <begin position="134"/>
        <end position="143"/>
    </location>
</feature>
<evidence type="ECO:0000256" key="1">
    <source>
        <dbReference type="SAM" id="MobiDB-lite"/>
    </source>
</evidence>
<feature type="compositionally biased region" description="Basic and acidic residues" evidence="1">
    <location>
        <begin position="38"/>
        <end position="57"/>
    </location>
</feature>
<comment type="caution">
    <text evidence="2">The sequence shown here is derived from an EMBL/GenBank/DDBJ whole genome shotgun (WGS) entry which is preliminary data.</text>
</comment>
<proteinExistence type="predicted"/>
<feature type="region of interest" description="Disordered" evidence="1">
    <location>
        <begin position="1"/>
        <end position="97"/>
    </location>
</feature>
<feature type="compositionally biased region" description="Polar residues" evidence="1">
    <location>
        <begin position="62"/>
        <end position="75"/>
    </location>
</feature>
<sequence>MPKFAGGTLPRESKHRPAISVEADDANTSRSKRTRLYTKRESDGLSNTKKTERKELGRSVSPHMSKTSKSATQLAVKNAKMNHSKGRTKVAARQRGPSIGEYASVELSDDNSEVGEVQSVSVVPQLDTVIKRSAAAKRKKRSRKNDLKCPTAMDCRHRKWSRYDLER</sequence>
<dbReference type="VEuPathDB" id="FungiDB:DD237_005852"/>
<dbReference type="EMBL" id="QKXF01000167">
    <property type="protein sequence ID" value="RQM15158.1"/>
    <property type="molecule type" value="Genomic_DNA"/>
</dbReference>
<feature type="region of interest" description="Disordered" evidence="1">
    <location>
        <begin position="131"/>
        <end position="153"/>
    </location>
</feature>
<dbReference type="AlphaFoldDB" id="A0A3R7Y9C2"/>
<organism evidence="2 3">
    <name type="scientific">Peronospora effusa</name>
    <dbReference type="NCBI Taxonomy" id="542832"/>
    <lineage>
        <taxon>Eukaryota</taxon>
        <taxon>Sar</taxon>
        <taxon>Stramenopiles</taxon>
        <taxon>Oomycota</taxon>
        <taxon>Peronosporomycetes</taxon>
        <taxon>Peronosporales</taxon>
        <taxon>Peronosporaceae</taxon>
        <taxon>Peronospora</taxon>
    </lineage>
</organism>
<evidence type="ECO:0000313" key="3">
    <source>
        <dbReference type="Proteomes" id="UP000286097"/>
    </source>
</evidence>
<gene>
    <name evidence="2" type="ORF">DD237_005852</name>
</gene>
<feature type="compositionally biased region" description="Basic residues" evidence="1">
    <location>
        <begin position="80"/>
        <end position="92"/>
    </location>
</feature>
<dbReference type="OrthoDB" id="161570at2759"/>
<reference evidence="2 3" key="1">
    <citation type="submission" date="2018-06" db="EMBL/GenBank/DDBJ databases">
        <title>Comparative genomics of downy mildews reveals potential adaptations to biotrophy.</title>
        <authorList>
            <person name="Fletcher K."/>
            <person name="Klosterman S.J."/>
            <person name="Derevnina L."/>
            <person name="Martin F."/>
            <person name="Koike S."/>
            <person name="Reyes Chin-Wo S."/>
            <person name="Mou B."/>
            <person name="Michelmore R."/>
        </authorList>
    </citation>
    <scope>NUCLEOTIDE SEQUENCE [LARGE SCALE GENOMIC DNA]</scope>
    <source>
        <strain evidence="2 3">R13</strain>
    </source>
</reference>
<accession>A0A3R7Y9C2</accession>
<name>A0A3R7Y9C2_9STRA</name>
<evidence type="ECO:0000313" key="2">
    <source>
        <dbReference type="EMBL" id="RQM15158.1"/>
    </source>
</evidence>
<protein>
    <submittedName>
        <fullName evidence="2">Uncharacterized protein</fullName>
    </submittedName>
</protein>